<proteinExistence type="predicted"/>
<keyword evidence="1" id="KW-0195">Cyclin</keyword>
<dbReference type="GeneID" id="17308132"/>
<dbReference type="SUPFAM" id="SSF47954">
    <property type="entry name" value="Cyclin-like"/>
    <property type="match status" value="1"/>
</dbReference>
<evidence type="ECO:0000313" key="3">
    <source>
        <dbReference type="EnsemblProtists" id="EKX51471"/>
    </source>
</evidence>
<dbReference type="EMBL" id="JH992975">
    <property type="protein sequence ID" value="EKX51471.1"/>
    <property type="molecule type" value="Genomic_DNA"/>
</dbReference>
<gene>
    <name evidence="2" type="ORF">GUITHDRAFT_58353</name>
</gene>
<dbReference type="KEGG" id="gtt:GUITHDRAFT_58353"/>
<dbReference type="HOGENOM" id="CLU_057371_2_2_1"/>
<dbReference type="OMA" id="KPQITIY"/>
<dbReference type="PANTHER" id="PTHR15615">
    <property type="match status" value="1"/>
</dbReference>
<dbReference type="EnsemblProtists" id="EKX51471">
    <property type="protein sequence ID" value="EKX51471"/>
    <property type="gene ID" value="GUITHDRAFT_58353"/>
</dbReference>
<organism evidence="2">
    <name type="scientific">Guillardia theta (strain CCMP2712)</name>
    <name type="common">Cryptophyte</name>
    <dbReference type="NCBI Taxonomy" id="905079"/>
    <lineage>
        <taxon>Eukaryota</taxon>
        <taxon>Cryptophyceae</taxon>
        <taxon>Pyrenomonadales</taxon>
        <taxon>Geminigeraceae</taxon>
        <taxon>Guillardia</taxon>
    </lineage>
</organism>
<reference evidence="2 4" key="1">
    <citation type="journal article" date="2012" name="Nature">
        <title>Algal genomes reveal evolutionary mosaicism and the fate of nucleomorphs.</title>
        <authorList>
            <consortium name="DOE Joint Genome Institute"/>
            <person name="Curtis B.A."/>
            <person name="Tanifuji G."/>
            <person name="Burki F."/>
            <person name="Gruber A."/>
            <person name="Irimia M."/>
            <person name="Maruyama S."/>
            <person name="Arias M.C."/>
            <person name="Ball S.G."/>
            <person name="Gile G.H."/>
            <person name="Hirakawa Y."/>
            <person name="Hopkins J.F."/>
            <person name="Kuo A."/>
            <person name="Rensing S.A."/>
            <person name="Schmutz J."/>
            <person name="Symeonidi A."/>
            <person name="Elias M."/>
            <person name="Eveleigh R.J."/>
            <person name="Herman E.K."/>
            <person name="Klute M.J."/>
            <person name="Nakayama T."/>
            <person name="Obornik M."/>
            <person name="Reyes-Prieto A."/>
            <person name="Armbrust E.V."/>
            <person name="Aves S.J."/>
            <person name="Beiko R.G."/>
            <person name="Coutinho P."/>
            <person name="Dacks J.B."/>
            <person name="Durnford D.G."/>
            <person name="Fast N.M."/>
            <person name="Green B.R."/>
            <person name="Grisdale C.J."/>
            <person name="Hempel F."/>
            <person name="Henrissat B."/>
            <person name="Hoppner M.P."/>
            <person name="Ishida K."/>
            <person name="Kim E."/>
            <person name="Koreny L."/>
            <person name="Kroth P.G."/>
            <person name="Liu Y."/>
            <person name="Malik S.B."/>
            <person name="Maier U.G."/>
            <person name="McRose D."/>
            <person name="Mock T."/>
            <person name="Neilson J.A."/>
            <person name="Onodera N.T."/>
            <person name="Poole A.M."/>
            <person name="Pritham E.J."/>
            <person name="Richards T.A."/>
            <person name="Rocap G."/>
            <person name="Roy S.W."/>
            <person name="Sarai C."/>
            <person name="Schaack S."/>
            <person name="Shirato S."/>
            <person name="Slamovits C.H."/>
            <person name="Spencer D.F."/>
            <person name="Suzuki S."/>
            <person name="Worden A.Z."/>
            <person name="Zauner S."/>
            <person name="Barry K."/>
            <person name="Bell C."/>
            <person name="Bharti A.K."/>
            <person name="Crow J.A."/>
            <person name="Grimwood J."/>
            <person name="Kramer R."/>
            <person name="Lindquist E."/>
            <person name="Lucas S."/>
            <person name="Salamov A."/>
            <person name="McFadden G.I."/>
            <person name="Lane C.E."/>
            <person name="Keeling P.J."/>
            <person name="Gray M.W."/>
            <person name="Grigoriev I.V."/>
            <person name="Archibald J.M."/>
        </authorList>
    </citation>
    <scope>NUCLEOTIDE SEQUENCE</scope>
    <source>
        <strain evidence="2 4">CCMP2712</strain>
    </source>
</reference>
<evidence type="ECO:0000256" key="1">
    <source>
        <dbReference type="ARBA" id="ARBA00023127"/>
    </source>
</evidence>
<dbReference type="AlphaFoldDB" id="L1JSD5"/>
<dbReference type="RefSeq" id="XP_005838451.1">
    <property type="nucleotide sequence ID" value="XM_005838394.1"/>
</dbReference>
<dbReference type="PANTHER" id="PTHR15615:SF108">
    <property type="entry name" value="PROTEIN CNPPD1"/>
    <property type="match status" value="1"/>
</dbReference>
<evidence type="ECO:0000313" key="4">
    <source>
        <dbReference type="Proteomes" id="UP000011087"/>
    </source>
</evidence>
<dbReference type="CDD" id="cd20558">
    <property type="entry name" value="CYCLIN_ScPCL7-like"/>
    <property type="match status" value="1"/>
</dbReference>
<sequence>RIVAVMAAMLEETVSASEAFSKCASLPTFCGPRPLITPAAYVDRIMRYSGASPCCLVIGAIYLERLKQRDPQVYLTLDNYQRLFLLAVMTASKFLDDYYVSNKRWAAIGGISLREINQLELEFLYRLSFTLYVKRSEYDWYAEEL</sequence>
<dbReference type="Gene3D" id="1.10.472.10">
    <property type="entry name" value="Cyclin-like"/>
    <property type="match status" value="1"/>
</dbReference>
<dbReference type="OrthoDB" id="244495at2759"/>
<dbReference type="eggNOG" id="KOG1674">
    <property type="taxonomic scope" value="Eukaryota"/>
</dbReference>
<dbReference type="STRING" id="905079.L1JSD5"/>
<reference evidence="4" key="2">
    <citation type="submission" date="2012-11" db="EMBL/GenBank/DDBJ databases">
        <authorList>
            <person name="Kuo A."/>
            <person name="Curtis B.A."/>
            <person name="Tanifuji G."/>
            <person name="Burki F."/>
            <person name="Gruber A."/>
            <person name="Irimia M."/>
            <person name="Maruyama S."/>
            <person name="Arias M.C."/>
            <person name="Ball S.G."/>
            <person name="Gile G.H."/>
            <person name="Hirakawa Y."/>
            <person name="Hopkins J.F."/>
            <person name="Rensing S.A."/>
            <person name="Schmutz J."/>
            <person name="Symeonidi A."/>
            <person name="Elias M."/>
            <person name="Eveleigh R.J."/>
            <person name="Herman E.K."/>
            <person name="Klute M.J."/>
            <person name="Nakayama T."/>
            <person name="Obornik M."/>
            <person name="Reyes-Prieto A."/>
            <person name="Armbrust E.V."/>
            <person name="Aves S.J."/>
            <person name="Beiko R.G."/>
            <person name="Coutinho P."/>
            <person name="Dacks J.B."/>
            <person name="Durnford D.G."/>
            <person name="Fast N.M."/>
            <person name="Green B.R."/>
            <person name="Grisdale C."/>
            <person name="Hempe F."/>
            <person name="Henrissat B."/>
            <person name="Hoppner M.P."/>
            <person name="Ishida K.-I."/>
            <person name="Kim E."/>
            <person name="Koreny L."/>
            <person name="Kroth P.G."/>
            <person name="Liu Y."/>
            <person name="Malik S.-B."/>
            <person name="Maier U.G."/>
            <person name="McRose D."/>
            <person name="Mock T."/>
            <person name="Neilson J.A."/>
            <person name="Onodera N.T."/>
            <person name="Poole A.M."/>
            <person name="Pritham E.J."/>
            <person name="Richards T.A."/>
            <person name="Rocap G."/>
            <person name="Roy S.W."/>
            <person name="Sarai C."/>
            <person name="Schaack S."/>
            <person name="Shirato S."/>
            <person name="Slamovits C.H."/>
            <person name="Spencer D.F."/>
            <person name="Suzuki S."/>
            <person name="Worden A.Z."/>
            <person name="Zauner S."/>
            <person name="Barry K."/>
            <person name="Bell C."/>
            <person name="Bharti A.K."/>
            <person name="Crow J.A."/>
            <person name="Grimwood J."/>
            <person name="Kramer R."/>
            <person name="Lindquist E."/>
            <person name="Lucas S."/>
            <person name="Salamov A."/>
            <person name="McFadden G.I."/>
            <person name="Lane C.E."/>
            <person name="Keeling P.J."/>
            <person name="Gray M.W."/>
            <person name="Grigoriev I.V."/>
            <person name="Archibald J.M."/>
        </authorList>
    </citation>
    <scope>NUCLEOTIDE SEQUENCE</scope>
    <source>
        <strain evidence="4">CCMP2712</strain>
    </source>
</reference>
<dbReference type="Proteomes" id="UP000011087">
    <property type="component" value="Unassembled WGS sequence"/>
</dbReference>
<evidence type="ECO:0000313" key="2">
    <source>
        <dbReference type="EMBL" id="EKX51471.1"/>
    </source>
</evidence>
<dbReference type="InterPro" id="IPR013922">
    <property type="entry name" value="Cyclin_PHO80-like"/>
</dbReference>
<reference evidence="3" key="3">
    <citation type="submission" date="2016-03" db="UniProtKB">
        <authorList>
            <consortium name="EnsemblProtists"/>
        </authorList>
    </citation>
    <scope>IDENTIFICATION</scope>
</reference>
<feature type="non-terminal residue" evidence="2">
    <location>
        <position position="145"/>
    </location>
</feature>
<dbReference type="PaxDb" id="55529-EKX51471"/>
<feature type="non-terminal residue" evidence="2">
    <location>
        <position position="1"/>
    </location>
</feature>
<name>L1JSD5_GUITC</name>
<dbReference type="InterPro" id="IPR036915">
    <property type="entry name" value="Cyclin-like_sf"/>
</dbReference>
<dbReference type="Pfam" id="PF08613">
    <property type="entry name" value="Cyclin"/>
    <property type="match status" value="1"/>
</dbReference>
<protein>
    <recommendedName>
        <fullName evidence="5">Cyclin</fullName>
    </recommendedName>
</protein>
<keyword evidence="4" id="KW-1185">Reference proteome</keyword>
<evidence type="ECO:0008006" key="5">
    <source>
        <dbReference type="Google" id="ProtNLM"/>
    </source>
</evidence>
<dbReference type="InterPro" id="IPR012389">
    <property type="entry name" value="Cyclin_P/U"/>
</dbReference>
<accession>L1JSD5</accession>
<dbReference type="PIRSF" id="PIRSF027110">
    <property type="entry name" value="PREG"/>
    <property type="match status" value="1"/>
</dbReference>
<dbReference type="GO" id="GO:0019901">
    <property type="term" value="F:protein kinase binding"/>
    <property type="evidence" value="ECO:0007669"/>
    <property type="project" value="InterPro"/>
</dbReference>